<feature type="compositionally biased region" description="Acidic residues" evidence="11">
    <location>
        <begin position="25"/>
        <end position="38"/>
    </location>
</feature>
<comment type="caution">
    <text evidence="13">The sequence shown here is derived from an EMBL/GenBank/DDBJ whole genome shotgun (WGS) entry which is preliminary data.</text>
</comment>
<evidence type="ECO:0000256" key="3">
    <source>
        <dbReference type="ARBA" id="ARBA00008725"/>
    </source>
</evidence>
<evidence type="ECO:0000256" key="8">
    <source>
        <dbReference type="ARBA" id="ARBA00023139"/>
    </source>
</evidence>
<keyword evidence="10" id="KW-1003">Cell membrane</keyword>
<dbReference type="CDD" id="cd13653">
    <property type="entry name" value="PBP2_phosphate_like_1"/>
    <property type="match status" value="1"/>
</dbReference>
<evidence type="ECO:0000256" key="1">
    <source>
        <dbReference type="ARBA" id="ARBA00002841"/>
    </source>
</evidence>
<comment type="similarity">
    <text evidence="3 10">Belongs to the PstS family.</text>
</comment>
<dbReference type="InterPro" id="IPR024370">
    <property type="entry name" value="PBP_domain"/>
</dbReference>
<sequence length="297" mass="30685">MNKKYLLLLMAALFMVLLAACGGSDAEDEGTDNAETENTDSSSGDSAEGEGTSLEGTITMAGSTSVQPLSEELAAAFMDIHPDTRLEVSGGGSGAGVTAAQSNAADFGAVSREIKEEETGIEAVVIAIDGIAIIAHPDNPVADIALEDVSKIFSGEVTNWSEVGGDDQDIVVVSREEGSGTRGAFTDIVLDGEDTLVESALIHNSTGGVLEAVASDPNAIGYASTGSMSDSVKGLAVDGVEPTDENIKSGDYKVSRPFNYVTNEDEELSELAQAFLDFVLSEEGQSVVEDNGFISVN</sequence>
<dbReference type="NCBIfam" id="TIGR02136">
    <property type="entry name" value="ptsS_2"/>
    <property type="match status" value="1"/>
</dbReference>
<evidence type="ECO:0000313" key="14">
    <source>
        <dbReference type="Proteomes" id="UP001597221"/>
    </source>
</evidence>
<dbReference type="PANTHER" id="PTHR30570">
    <property type="entry name" value="PERIPLASMIC PHOSPHATE BINDING COMPONENT OF PHOSPHATE ABC TRANSPORTER"/>
    <property type="match status" value="1"/>
</dbReference>
<dbReference type="InterPro" id="IPR050811">
    <property type="entry name" value="Phosphate_ABC_transporter"/>
</dbReference>
<gene>
    <name evidence="13" type="ORF">ACFSBH_01040</name>
</gene>
<comment type="subcellular location">
    <subcellularLocation>
        <location evidence="2 10">Cell membrane</location>
        <topology evidence="2 10">Lipid-anchor</topology>
    </subcellularLocation>
</comment>
<evidence type="ECO:0000256" key="6">
    <source>
        <dbReference type="ARBA" id="ARBA00022592"/>
    </source>
</evidence>
<accession>A0ABW4HM37</accession>
<name>A0ABW4HM37_9BACI</name>
<dbReference type="RefSeq" id="WP_251514224.1">
    <property type="nucleotide sequence ID" value="NZ_JAMBON010000015.1"/>
</dbReference>
<dbReference type="Pfam" id="PF12849">
    <property type="entry name" value="PBP_like_2"/>
    <property type="match status" value="1"/>
</dbReference>
<evidence type="ECO:0000256" key="9">
    <source>
        <dbReference type="ARBA" id="ARBA00023288"/>
    </source>
</evidence>
<proteinExistence type="inferred from homology"/>
<evidence type="ECO:0000256" key="10">
    <source>
        <dbReference type="RuleBase" id="RU367119"/>
    </source>
</evidence>
<dbReference type="PROSITE" id="PS51257">
    <property type="entry name" value="PROKAR_LIPOPROTEIN"/>
    <property type="match status" value="1"/>
</dbReference>
<keyword evidence="7 10" id="KW-0732">Signal</keyword>
<feature type="domain" description="PBP" evidence="12">
    <location>
        <begin position="53"/>
        <end position="283"/>
    </location>
</feature>
<evidence type="ECO:0000256" key="5">
    <source>
        <dbReference type="ARBA" id="ARBA00022448"/>
    </source>
</evidence>
<keyword evidence="14" id="KW-1185">Reference proteome</keyword>
<dbReference type="Gene3D" id="3.40.190.10">
    <property type="entry name" value="Periplasmic binding protein-like II"/>
    <property type="match status" value="2"/>
</dbReference>
<keyword evidence="6 10" id="KW-0592">Phosphate transport</keyword>
<dbReference type="PANTHER" id="PTHR30570:SF1">
    <property type="entry name" value="PHOSPHATE-BINDING PROTEIN PSTS"/>
    <property type="match status" value="1"/>
</dbReference>
<comment type="subunit">
    <text evidence="4 10">The complex is composed of two ATP-binding proteins (PstB), two transmembrane proteins (PstC and PstA) and a solute-binding protein (PstS).</text>
</comment>
<comment type="function">
    <text evidence="1">Part of the ABC transporter complex PstSACB involved in phosphate import.</text>
</comment>
<dbReference type="EMBL" id="JBHUDE010000005">
    <property type="protein sequence ID" value="MFD1606255.1"/>
    <property type="molecule type" value="Genomic_DNA"/>
</dbReference>
<feature type="chain" id="PRO_5044993851" description="Phosphate-binding protein" evidence="10">
    <location>
        <begin position="27"/>
        <end position="297"/>
    </location>
</feature>
<dbReference type="Proteomes" id="UP001597221">
    <property type="component" value="Unassembled WGS sequence"/>
</dbReference>
<evidence type="ECO:0000259" key="12">
    <source>
        <dbReference type="Pfam" id="PF12849"/>
    </source>
</evidence>
<keyword evidence="10" id="KW-0472">Membrane</keyword>
<evidence type="ECO:0000256" key="4">
    <source>
        <dbReference type="ARBA" id="ARBA00011529"/>
    </source>
</evidence>
<organism evidence="13 14">
    <name type="scientific">Oceanobacillus luteolus</name>
    <dbReference type="NCBI Taxonomy" id="1274358"/>
    <lineage>
        <taxon>Bacteria</taxon>
        <taxon>Bacillati</taxon>
        <taxon>Bacillota</taxon>
        <taxon>Bacilli</taxon>
        <taxon>Bacillales</taxon>
        <taxon>Bacillaceae</taxon>
        <taxon>Oceanobacillus</taxon>
    </lineage>
</organism>
<feature type="compositionally biased region" description="Low complexity" evidence="11">
    <location>
        <begin position="39"/>
        <end position="53"/>
    </location>
</feature>
<evidence type="ECO:0000313" key="13">
    <source>
        <dbReference type="EMBL" id="MFD1606255.1"/>
    </source>
</evidence>
<evidence type="ECO:0000256" key="2">
    <source>
        <dbReference type="ARBA" id="ARBA00004193"/>
    </source>
</evidence>
<feature type="signal peptide" evidence="10">
    <location>
        <begin position="1"/>
        <end position="26"/>
    </location>
</feature>
<comment type="function">
    <text evidence="10">Involved in the system for phosphate transport across the cytoplasmic membrane.</text>
</comment>
<evidence type="ECO:0000256" key="7">
    <source>
        <dbReference type="ARBA" id="ARBA00022729"/>
    </source>
</evidence>
<protein>
    <recommendedName>
        <fullName evidence="10">Phosphate-binding protein</fullName>
    </recommendedName>
</protein>
<keyword evidence="9 10" id="KW-0449">Lipoprotein</keyword>
<keyword evidence="8 10" id="KW-0564">Palmitate</keyword>
<reference evidence="14" key="1">
    <citation type="journal article" date="2019" name="Int. J. Syst. Evol. Microbiol.">
        <title>The Global Catalogue of Microorganisms (GCM) 10K type strain sequencing project: providing services to taxonomists for standard genome sequencing and annotation.</title>
        <authorList>
            <consortium name="The Broad Institute Genomics Platform"/>
            <consortium name="The Broad Institute Genome Sequencing Center for Infectious Disease"/>
            <person name="Wu L."/>
            <person name="Ma J."/>
        </authorList>
    </citation>
    <scope>NUCLEOTIDE SEQUENCE [LARGE SCALE GENOMIC DNA]</scope>
    <source>
        <strain evidence="14">CGMCC 1.12376</strain>
    </source>
</reference>
<evidence type="ECO:0000256" key="11">
    <source>
        <dbReference type="SAM" id="MobiDB-lite"/>
    </source>
</evidence>
<keyword evidence="5 10" id="KW-0813">Transport</keyword>
<feature type="region of interest" description="Disordered" evidence="11">
    <location>
        <begin position="25"/>
        <end position="53"/>
    </location>
</feature>
<dbReference type="SUPFAM" id="SSF53850">
    <property type="entry name" value="Periplasmic binding protein-like II"/>
    <property type="match status" value="1"/>
</dbReference>
<dbReference type="InterPro" id="IPR011862">
    <property type="entry name" value="Phos-bd"/>
</dbReference>